<feature type="region of interest" description="Disordered" evidence="4">
    <location>
        <begin position="237"/>
        <end position="257"/>
    </location>
</feature>
<feature type="compositionally biased region" description="Polar residues" evidence="4">
    <location>
        <begin position="293"/>
        <end position="310"/>
    </location>
</feature>
<reference evidence="5" key="1">
    <citation type="journal article" date="2019" name="bioRxiv">
        <title>The Genome of the Zebra Mussel, Dreissena polymorpha: A Resource for Invasive Species Research.</title>
        <authorList>
            <person name="McCartney M.A."/>
            <person name="Auch B."/>
            <person name="Kono T."/>
            <person name="Mallez S."/>
            <person name="Zhang Y."/>
            <person name="Obille A."/>
            <person name="Becker A."/>
            <person name="Abrahante J.E."/>
            <person name="Garbe J."/>
            <person name="Badalamenti J.P."/>
            <person name="Herman A."/>
            <person name="Mangelson H."/>
            <person name="Liachko I."/>
            <person name="Sullivan S."/>
            <person name="Sone E.D."/>
            <person name="Koren S."/>
            <person name="Silverstein K.A.T."/>
            <person name="Beckman K.B."/>
            <person name="Gohl D.M."/>
        </authorList>
    </citation>
    <scope>NUCLEOTIDE SEQUENCE</scope>
    <source>
        <strain evidence="5">Duluth1</strain>
        <tissue evidence="5">Whole animal</tissue>
    </source>
</reference>
<evidence type="ECO:0000313" key="5">
    <source>
        <dbReference type="EMBL" id="KAH3877938.1"/>
    </source>
</evidence>
<dbReference type="GO" id="GO:0005930">
    <property type="term" value="C:axoneme"/>
    <property type="evidence" value="ECO:0007669"/>
    <property type="project" value="UniProtKB-SubCell"/>
</dbReference>
<name>A0A9D4MJ31_DREPO</name>
<organism evidence="5 6">
    <name type="scientific">Dreissena polymorpha</name>
    <name type="common">Zebra mussel</name>
    <name type="synonym">Mytilus polymorpha</name>
    <dbReference type="NCBI Taxonomy" id="45954"/>
    <lineage>
        <taxon>Eukaryota</taxon>
        <taxon>Metazoa</taxon>
        <taxon>Spiralia</taxon>
        <taxon>Lophotrochozoa</taxon>
        <taxon>Mollusca</taxon>
        <taxon>Bivalvia</taxon>
        <taxon>Autobranchia</taxon>
        <taxon>Heteroconchia</taxon>
        <taxon>Euheterodonta</taxon>
        <taxon>Imparidentia</taxon>
        <taxon>Neoheterodontei</taxon>
        <taxon>Myida</taxon>
        <taxon>Dreissenoidea</taxon>
        <taxon>Dreissenidae</taxon>
        <taxon>Dreissena</taxon>
    </lineage>
</organism>
<comment type="subcellular location">
    <subcellularLocation>
        <location evidence="1">Cytoplasm</location>
        <location evidence="1">Cytoskeleton</location>
        <location evidence="1">Cilium axoneme</location>
    </subcellularLocation>
</comment>
<dbReference type="SUPFAM" id="SSF48452">
    <property type="entry name" value="TPR-like"/>
    <property type="match status" value="1"/>
</dbReference>
<dbReference type="InterPro" id="IPR011990">
    <property type="entry name" value="TPR-like_helical_dom_sf"/>
</dbReference>
<sequence length="669" mass="75952">MKLLTVAITSAMFEPSFSLTDVLKTASFKLRPARSHTETERFRELEQFNGSIGNDVTDMTSGIREENKALLQKANVLDLQGNQEMALVYLHRGNKRYPRTVEFTEAISRVENRSHKKGRRMKLTATGDLTYFTQSHKLPPKKEFKWKSKPAEKVNKSLIPSANFRSRLVHPLAKVHREPTVHLSESRATVTSMHTLMAESLEALDYEGKLIDETTERELLGKMYEDKQYLQHVLESERRGRADKKKSKPAPLAPNQVSEAAETALNFLQERTHFWDSLGPLPPPHPSRRRNAGSRNKSQMSTYTSSESLNSMGTFNTASSMESLASSKFSKGTGKTYRSRYAFGKKKEKPVAPKPEKIKFDFSSYRRDEDLREMTLIPEEGETKKESESERERVRVDALKRGQEVTAFVEKEITVIDNYYAKGQLDLCKKRADACVDVLGRYTEEEVPNKHVLLATLYSCLGNCDMQTKRLTSALENHGHDLSIGEQWDNPEIQSRALGNLGRTYVLMEKYNRAIDMYNRKAPLCKTPKETAWLFHEIGNCFLLMKIYEYAHESGLKALRSAHEAADTRLQLQAYVLVAVAEVNVLKFKDAYDHFQEALERAKLLDDKRAQDAMTRALVDVNKKMVSRLKKKTHATSLSKSPVHFDVPSVTPASRATSQSALSDVTAEG</sequence>
<accession>A0A9D4MJ31</accession>
<evidence type="ECO:0000313" key="6">
    <source>
        <dbReference type="Proteomes" id="UP000828390"/>
    </source>
</evidence>
<reference evidence="5" key="2">
    <citation type="submission" date="2020-11" db="EMBL/GenBank/DDBJ databases">
        <authorList>
            <person name="McCartney M.A."/>
            <person name="Auch B."/>
            <person name="Kono T."/>
            <person name="Mallez S."/>
            <person name="Becker A."/>
            <person name="Gohl D.M."/>
            <person name="Silverstein K.A.T."/>
            <person name="Koren S."/>
            <person name="Bechman K.B."/>
            <person name="Herman A."/>
            <person name="Abrahante J.E."/>
            <person name="Garbe J."/>
        </authorList>
    </citation>
    <scope>NUCLEOTIDE SEQUENCE</scope>
    <source>
        <strain evidence="5">Duluth1</strain>
        <tissue evidence="5">Whole animal</tissue>
    </source>
</reference>
<dbReference type="Gene3D" id="1.25.40.10">
    <property type="entry name" value="Tetratricopeptide repeat domain"/>
    <property type="match status" value="1"/>
</dbReference>
<evidence type="ECO:0000256" key="2">
    <source>
        <dbReference type="ARBA" id="ARBA00034139"/>
    </source>
</evidence>
<gene>
    <name evidence="5" type="ORF">DPMN_001818</name>
</gene>
<comment type="caution">
    <text evidence="5">The sequence shown here is derived from an EMBL/GenBank/DDBJ whole genome shotgun (WGS) entry which is preliminary data.</text>
</comment>
<dbReference type="PANTHER" id="PTHR23040:SF2">
    <property type="entry name" value="OUTER DYNEIN ARM-DOCKING COMPLEX SUBUNIT 4"/>
    <property type="match status" value="1"/>
</dbReference>
<dbReference type="PANTHER" id="PTHR23040">
    <property type="match status" value="1"/>
</dbReference>
<dbReference type="InterPro" id="IPR019734">
    <property type="entry name" value="TPR_rpt"/>
</dbReference>
<evidence type="ECO:0000256" key="3">
    <source>
        <dbReference type="ARBA" id="ARBA00034143"/>
    </source>
</evidence>
<evidence type="ECO:0000256" key="4">
    <source>
        <dbReference type="SAM" id="MobiDB-lite"/>
    </source>
</evidence>
<evidence type="ECO:0000256" key="1">
    <source>
        <dbReference type="ARBA" id="ARBA00004430"/>
    </source>
</evidence>
<dbReference type="AlphaFoldDB" id="A0A9D4MJ31"/>
<keyword evidence="6" id="KW-1185">Reference proteome</keyword>
<feature type="compositionally biased region" description="Polar residues" evidence="4">
    <location>
        <begin position="651"/>
        <end position="663"/>
    </location>
</feature>
<dbReference type="EMBL" id="JAIWYP010000001">
    <property type="protein sequence ID" value="KAH3877938.1"/>
    <property type="molecule type" value="Genomic_DNA"/>
</dbReference>
<proteinExistence type="predicted"/>
<protein>
    <recommendedName>
        <fullName evidence="2">Outer dynein arm-docking complex subunit 4</fullName>
    </recommendedName>
    <alternativeName>
        <fullName evidence="3">Tetratricopeptide repeat protein 25</fullName>
    </alternativeName>
</protein>
<dbReference type="SMART" id="SM00028">
    <property type="entry name" value="TPR"/>
    <property type="match status" value="5"/>
</dbReference>
<dbReference type="Proteomes" id="UP000828390">
    <property type="component" value="Unassembled WGS sequence"/>
</dbReference>
<dbReference type="Pfam" id="PF13424">
    <property type="entry name" value="TPR_12"/>
    <property type="match status" value="1"/>
</dbReference>
<dbReference type="InterPro" id="IPR040111">
    <property type="entry name" value="ODAD4"/>
</dbReference>
<feature type="region of interest" description="Disordered" evidence="4">
    <location>
        <begin position="642"/>
        <end position="669"/>
    </location>
</feature>
<feature type="region of interest" description="Disordered" evidence="4">
    <location>
        <begin position="275"/>
        <end position="310"/>
    </location>
</feature>
<dbReference type="OrthoDB" id="6127047at2759"/>